<protein>
    <submittedName>
        <fullName evidence="4">DUF5671 domain-containing protein</fullName>
    </submittedName>
</protein>
<feature type="transmembrane region" description="Helical" evidence="1">
    <location>
        <begin position="51"/>
        <end position="73"/>
    </location>
</feature>
<accession>A0A8T7M9P8</accession>
<feature type="transmembrane region" description="Helical" evidence="1">
    <location>
        <begin position="94"/>
        <end position="116"/>
    </location>
</feature>
<keyword evidence="1" id="KW-1133">Transmembrane helix</keyword>
<feature type="domain" description="DUF5671" evidence="2">
    <location>
        <begin position="6"/>
        <end position="140"/>
    </location>
</feature>
<feature type="transmembrane region" description="Helical" evidence="1">
    <location>
        <begin position="466"/>
        <end position="489"/>
    </location>
</feature>
<dbReference type="AlphaFoldDB" id="A0A8T7M9P8"/>
<dbReference type="RefSeq" id="WP_341470497.1">
    <property type="nucleotide sequence ID" value="NZ_CP128400.1"/>
</dbReference>
<dbReference type="EMBL" id="JACATZ010000003">
    <property type="protein sequence ID" value="NWJ48662.1"/>
    <property type="molecule type" value="Genomic_DNA"/>
</dbReference>
<evidence type="ECO:0000259" key="2">
    <source>
        <dbReference type="Pfam" id="PF18920"/>
    </source>
</evidence>
<dbReference type="Proteomes" id="UP001431572">
    <property type="component" value="Chromosome 2"/>
</dbReference>
<feature type="transmembrane region" description="Helical" evidence="1">
    <location>
        <begin position="136"/>
        <end position="154"/>
    </location>
</feature>
<keyword evidence="1" id="KW-0812">Transmembrane</keyword>
<feature type="transmembrane region" description="Helical" evidence="1">
    <location>
        <begin position="430"/>
        <end position="454"/>
    </location>
</feature>
<feature type="transmembrane region" description="Helical" evidence="1">
    <location>
        <begin position="214"/>
        <end position="237"/>
    </location>
</feature>
<dbReference type="Pfam" id="PF18920">
    <property type="entry name" value="DUF5671"/>
    <property type="match status" value="3"/>
</dbReference>
<feature type="transmembrane region" description="Helical" evidence="1">
    <location>
        <begin position="258"/>
        <end position="282"/>
    </location>
</feature>
<proteinExistence type="predicted"/>
<organism evidence="3 5">
    <name type="scientific">Candidatus Chlorohelix allophototropha</name>
    <dbReference type="NCBI Taxonomy" id="3003348"/>
    <lineage>
        <taxon>Bacteria</taxon>
        <taxon>Bacillati</taxon>
        <taxon>Chloroflexota</taxon>
        <taxon>Chloroflexia</taxon>
        <taxon>Candidatus Chloroheliales</taxon>
        <taxon>Candidatus Chloroheliaceae</taxon>
        <taxon>Candidatus Chlorohelix</taxon>
    </lineage>
</organism>
<feature type="domain" description="DUF5671" evidence="2">
    <location>
        <begin position="342"/>
        <end position="481"/>
    </location>
</feature>
<evidence type="ECO:0000313" key="6">
    <source>
        <dbReference type="Proteomes" id="UP001431572"/>
    </source>
</evidence>
<keyword evidence="6" id="KW-1185">Reference proteome</keyword>
<feature type="transmembrane region" description="Helical" evidence="1">
    <location>
        <begin position="343"/>
        <end position="364"/>
    </location>
</feature>
<reference evidence="3 5" key="1">
    <citation type="submission" date="2020-06" db="EMBL/GenBank/DDBJ databases">
        <title>Anoxygenic phototrophic Chloroflexota member uses a Type I reaction center.</title>
        <authorList>
            <person name="Tsuji J.M."/>
            <person name="Shaw N.A."/>
            <person name="Nagashima S."/>
            <person name="Venkiteswaran J."/>
            <person name="Schiff S.L."/>
            <person name="Hanada S."/>
            <person name="Tank M."/>
            <person name="Neufeld J.D."/>
        </authorList>
    </citation>
    <scope>NUCLEOTIDE SEQUENCE [LARGE SCALE GENOMIC DNA]</scope>
    <source>
        <strain evidence="3">L227-S17</strain>
    </source>
</reference>
<name>A0A8T7M9P8_9CHLR</name>
<keyword evidence="1" id="KW-0472">Membrane</keyword>
<feature type="transmembrane region" description="Helical" evidence="1">
    <location>
        <begin position="302"/>
        <end position="322"/>
    </location>
</feature>
<gene>
    <name evidence="3" type="ORF">HXX08_22610</name>
    <name evidence="4" type="ORF">OZ401_004206</name>
</gene>
<evidence type="ECO:0000256" key="1">
    <source>
        <dbReference type="SAM" id="Phobius"/>
    </source>
</evidence>
<feature type="transmembrane region" description="Helical" evidence="1">
    <location>
        <begin position="174"/>
        <end position="194"/>
    </location>
</feature>
<feature type="transmembrane region" description="Helical" evidence="1">
    <location>
        <begin position="389"/>
        <end position="410"/>
    </location>
</feature>
<dbReference type="InterPro" id="IPR043728">
    <property type="entry name" value="DUF5671"/>
</dbReference>
<evidence type="ECO:0000313" key="4">
    <source>
        <dbReference type="EMBL" id="WJW68592.1"/>
    </source>
</evidence>
<dbReference type="Proteomes" id="UP000521676">
    <property type="component" value="Unassembled WGS sequence"/>
</dbReference>
<dbReference type="EMBL" id="CP128400">
    <property type="protein sequence ID" value="WJW68592.1"/>
    <property type="molecule type" value="Genomic_DNA"/>
</dbReference>
<evidence type="ECO:0000313" key="5">
    <source>
        <dbReference type="Proteomes" id="UP000521676"/>
    </source>
</evidence>
<feature type="transmembrane region" description="Helical" evidence="1">
    <location>
        <begin position="7"/>
        <end position="31"/>
    </location>
</feature>
<reference evidence="4" key="2">
    <citation type="journal article" date="2024" name="Nature">
        <title>Anoxygenic phototroph of the Chloroflexota uses a type I reaction centre.</title>
        <authorList>
            <person name="Tsuji J.M."/>
            <person name="Shaw N.A."/>
            <person name="Nagashima S."/>
            <person name="Venkiteswaran J.J."/>
            <person name="Schiff S.L."/>
            <person name="Watanabe T."/>
            <person name="Fukui M."/>
            <person name="Hanada S."/>
            <person name="Tank M."/>
            <person name="Neufeld J.D."/>
        </authorList>
    </citation>
    <scope>NUCLEOTIDE SEQUENCE</scope>
    <source>
        <strain evidence="4">L227-S17</strain>
    </source>
</reference>
<sequence length="583" mass="65505">MFIARRLYIYATSFISLMMLVGGLSYLLNLLLKDWLALAQSYYYSSLQDQYSQAGAIAVVGGVVWLIHWILAQRSARAKDSHGIEERQSGLRKLMLYFTLFVTAIQVFTAAGRLLADILTQIARGVGNLNYSLVDNIPVLLVNAPVWLYFWLVIRADNRIAPDTGYKANVRRLYFFLMNYGAVTALTISVAILGQDCWQYISSSNNSYYRNNNFLGVIAPVTALVIVSLAGWLWHWWQVERLNATSEEEQHSLLRKFYLYYLLFQTIAVTITAFAVFIYNLMRLALNSEAMKNSSEPLLTQVGNPLVVALAFGIFWGYHAVVLHRDMELVAKEPPLQANLRRLYWYLLTLIGFVVLSVGLARLIRIMLDVALGGSDSTALKRTGWSDEISLLVTLILVGGGLWFYSWLKLQRQSLAQEHAEERRSTVRRIYLYLVLFMSVVTLLISGATLIYLVFRNIGSSFTSSFTSSICWALGITLTAGLWLVYHLWVLLKDQKANKVGDVRTGQAAVAADFRPEVTTLVFIRGRDTALIAGKIAQLQRQLPADYTIESLPAANLNLDWLRASLVGQTQNKDSGSAPESGL</sequence>
<evidence type="ECO:0000313" key="3">
    <source>
        <dbReference type="EMBL" id="NWJ48662.1"/>
    </source>
</evidence>
<feature type="domain" description="DUF5671" evidence="2">
    <location>
        <begin position="172"/>
        <end position="317"/>
    </location>
</feature>